<dbReference type="RefSeq" id="XP_022111397.1">
    <property type="nucleotide sequence ID" value="XM_022255705.1"/>
</dbReference>
<dbReference type="OrthoDB" id="775972at2759"/>
<sequence>MAQSPSLGAVSAAPLIGRLDPYDQIEDIWNYIERLNLYFVASDIPPAKQPAVLLSAVGSTVYKTVKSLAEPTSVSQKGYKDLCEMLVSHCGPKRLVVAERFRFYKRDQHIDESIAQYGVALQNLASPCQFGTFLDDALRDRLICGLRIEYVQKHLLTKDGLTFQNTLEIAKALETATKDLLSGDNGQSPTSWRQTIAVEDKPVNFLLDTGSE</sequence>
<gene>
    <name evidence="2" type="primary">LOC110990623</name>
</gene>
<organism evidence="1 2">
    <name type="scientific">Acanthaster planci</name>
    <name type="common">Crown-of-thorns starfish</name>
    <dbReference type="NCBI Taxonomy" id="133434"/>
    <lineage>
        <taxon>Eukaryota</taxon>
        <taxon>Metazoa</taxon>
        <taxon>Echinodermata</taxon>
        <taxon>Eleutherozoa</taxon>
        <taxon>Asterozoa</taxon>
        <taxon>Asteroidea</taxon>
        <taxon>Valvatacea</taxon>
        <taxon>Valvatida</taxon>
        <taxon>Acanthasteridae</taxon>
        <taxon>Acanthaster</taxon>
    </lineage>
</organism>
<dbReference type="AlphaFoldDB" id="A0A8B8A209"/>
<dbReference type="GeneID" id="110990623"/>
<dbReference type="PANTHER" id="PTHR33198:SF19">
    <property type="entry name" value="CCHC-TYPE DOMAIN-CONTAINING PROTEIN"/>
    <property type="match status" value="1"/>
</dbReference>
<dbReference type="KEGG" id="aplc:110990623"/>
<name>A0A8B8A209_ACAPL</name>
<protein>
    <submittedName>
        <fullName evidence="2">Uncharacterized protein LOC110990623</fullName>
    </submittedName>
</protein>
<feature type="non-terminal residue" evidence="2">
    <location>
        <position position="212"/>
    </location>
</feature>
<proteinExistence type="predicted"/>
<evidence type="ECO:0000313" key="1">
    <source>
        <dbReference type="Proteomes" id="UP000694845"/>
    </source>
</evidence>
<dbReference type="Proteomes" id="UP000694845">
    <property type="component" value="Unplaced"/>
</dbReference>
<evidence type="ECO:0000313" key="2">
    <source>
        <dbReference type="RefSeq" id="XP_022111397.1"/>
    </source>
</evidence>
<dbReference type="PANTHER" id="PTHR33198">
    <property type="entry name" value="ANK_REP_REGION DOMAIN-CONTAINING PROTEIN-RELATED"/>
    <property type="match status" value="1"/>
</dbReference>
<dbReference type="OMA" id="DSICHAC"/>
<keyword evidence="1" id="KW-1185">Reference proteome</keyword>
<accession>A0A8B8A209</accession>
<reference evidence="2" key="1">
    <citation type="submission" date="2025-08" db="UniProtKB">
        <authorList>
            <consortium name="RefSeq"/>
        </authorList>
    </citation>
    <scope>IDENTIFICATION</scope>
</reference>